<proteinExistence type="predicted"/>
<comment type="caution">
    <text evidence="1">The sequence shown here is derived from an EMBL/GenBank/DDBJ whole genome shotgun (WGS) entry which is preliminary data.</text>
</comment>
<reference evidence="1 2" key="1">
    <citation type="journal article" date="2022" name="New Phytol.">
        <title>Ecological generalism drives hyperdiversity of secondary metabolite gene clusters in xylarialean endophytes.</title>
        <authorList>
            <person name="Franco M.E.E."/>
            <person name="Wisecaver J.H."/>
            <person name="Arnold A.E."/>
            <person name="Ju Y.M."/>
            <person name="Slot J.C."/>
            <person name="Ahrendt S."/>
            <person name="Moore L.P."/>
            <person name="Eastman K.E."/>
            <person name="Scott K."/>
            <person name="Konkel Z."/>
            <person name="Mondo S.J."/>
            <person name="Kuo A."/>
            <person name="Hayes R.D."/>
            <person name="Haridas S."/>
            <person name="Andreopoulos B."/>
            <person name="Riley R."/>
            <person name="LaButti K."/>
            <person name="Pangilinan J."/>
            <person name="Lipzen A."/>
            <person name="Amirebrahimi M."/>
            <person name="Yan J."/>
            <person name="Adam C."/>
            <person name="Keymanesh K."/>
            <person name="Ng V."/>
            <person name="Louie K."/>
            <person name="Northen T."/>
            <person name="Drula E."/>
            <person name="Henrissat B."/>
            <person name="Hsieh H.M."/>
            <person name="Youens-Clark K."/>
            <person name="Lutzoni F."/>
            <person name="Miadlikowska J."/>
            <person name="Eastwood D.C."/>
            <person name="Hamelin R.C."/>
            <person name="Grigoriev I.V."/>
            <person name="U'Ren J.M."/>
        </authorList>
    </citation>
    <scope>NUCLEOTIDE SEQUENCE [LARGE SCALE GENOMIC DNA]</scope>
    <source>
        <strain evidence="1 2">CBS 119005</strain>
    </source>
</reference>
<dbReference type="EMBL" id="MU393628">
    <property type="protein sequence ID" value="KAI4859530.1"/>
    <property type="molecule type" value="Genomic_DNA"/>
</dbReference>
<evidence type="ECO:0000313" key="1">
    <source>
        <dbReference type="EMBL" id="KAI4859530.1"/>
    </source>
</evidence>
<organism evidence="1 2">
    <name type="scientific">Hypoxylon rubiginosum</name>
    <dbReference type="NCBI Taxonomy" id="110542"/>
    <lineage>
        <taxon>Eukaryota</taxon>
        <taxon>Fungi</taxon>
        <taxon>Dikarya</taxon>
        <taxon>Ascomycota</taxon>
        <taxon>Pezizomycotina</taxon>
        <taxon>Sordariomycetes</taxon>
        <taxon>Xylariomycetidae</taxon>
        <taxon>Xylariales</taxon>
        <taxon>Hypoxylaceae</taxon>
        <taxon>Hypoxylon</taxon>
    </lineage>
</organism>
<dbReference type="Proteomes" id="UP001497700">
    <property type="component" value="Unassembled WGS sequence"/>
</dbReference>
<evidence type="ECO:0000313" key="2">
    <source>
        <dbReference type="Proteomes" id="UP001497700"/>
    </source>
</evidence>
<accession>A0ACB9YKH7</accession>
<sequence length="220" mass="25468">MSYPPSYRSSSTAESTQYGSVFSDAPSGYSDHSVATQYTEYTGGDDFNVVYNPPAGTFVLPCEFVGIDNCDVAFNFDRTEEWIEHIITRHLHDRLPSKAVCWYCDDYHFDAKTTAQGDRRMNFQYRMEHIRGHIADGKTANDIRPDFHMLEHLHAHRLISDRRYNDVRQWCELPCGSSATNHIHPPGYVPPERRAQEYHSNKIVVKPERRHRHHKGSKGK</sequence>
<protein>
    <submittedName>
        <fullName evidence="1">Uncharacterized protein</fullName>
    </submittedName>
</protein>
<name>A0ACB9YKH7_9PEZI</name>
<gene>
    <name evidence="1" type="ORF">F4820DRAFT_158937</name>
</gene>
<keyword evidence="2" id="KW-1185">Reference proteome</keyword>